<proteinExistence type="predicted"/>
<evidence type="ECO:0000313" key="1">
    <source>
        <dbReference type="EMBL" id="AJI10039.1"/>
    </source>
</evidence>
<evidence type="ECO:0000313" key="2">
    <source>
        <dbReference type="Proteomes" id="UP000031861"/>
    </source>
</evidence>
<dbReference type="EMBL" id="CP009641">
    <property type="protein sequence ID" value="AJI10039.1"/>
    <property type="molecule type" value="Genomic_DNA"/>
</dbReference>
<protein>
    <submittedName>
        <fullName evidence="1">Uncharacterized protein</fullName>
    </submittedName>
</protein>
<organism evidence="1 2">
    <name type="scientific">Bacillus cereus 03BB108</name>
    <dbReference type="NCBI Taxonomy" id="451709"/>
    <lineage>
        <taxon>Bacteria</taxon>
        <taxon>Bacillati</taxon>
        <taxon>Bacillota</taxon>
        <taxon>Bacilli</taxon>
        <taxon>Bacillales</taxon>
        <taxon>Bacillaceae</taxon>
        <taxon>Bacillus</taxon>
        <taxon>Bacillus cereus group</taxon>
    </lineage>
</organism>
<dbReference type="Proteomes" id="UP000031861">
    <property type="component" value="Chromosome"/>
</dbReference>
<gene>
    <name evidence="1" type="ORF">AK40_5126</name>
</gene>
<reference evidence="1 2" key="1">
    <citation type="journal article" date="2015" name="Genome Announc.">
        <title>Complete genome sequences for 35 biothreat assay-relevant bacillus species.</title>
        <authorList>
            <person name="Johnson S.L."/>
            <person name="Daligault H.E."/>
            <person name="Davenport K.W."/>
            <person name="Jaissle J."/>
            <person name="Frey K.G."/>
            <person name="Ladner J.T."/>
            <person name="Broomall S.M."/>
            <person name="Bishop-Lilly K.A."/>
            <person name="Bruce D.C."/>
            <person name="Gibbons H.S."/>
            <person name="Coyne S.R."/>
            <person name="Lo C.C."/>
            <person name="Meincke L."/>
            <person name="Munk A.C."/>
            <person name="Koroleva G.I."/>
            <person name="Rosenzweig C.N."/>
            <person name="Palacios G.F."/>
            <person name="Redden C.L."/>
            <person name="Minogue T.D."/>
            <person name="Chain P.S."/>
        </authorList>
    </citation>
    <scope>NUCLEOTIDE SEQUENCE [LARGE SCALE GENOMIC DNA]</scope>
    <source>
        <strain evidence="1 2">03BB108</strain>
    </source>
</reference>
<dbReference type="AlphaFoldDB" id="A0AAN0SUF3"/>
<accession>A0AAN0SUF3</accession>
<name>A0AAN0SUF3_BACCE</name>
<sequence>MKKIARSFIIKNKCSLNGETTTPVIVTIKPWQRLVDALEGKYYNFKDTYLEDIVKSMSYEERIADEEGFVAKAKPSVSLEMKKIVDEISAFDKNEGGQHKLYGITNADLEVFLFLHKKCNTYGELSHVSIHMLKGYSSFQ</sequence>